<dbReference type="InterPro" id="IPR058870">
    <property type="entry name" value="YuzC"/>
</dbReference>
<organism evidence="1 2">
    <name type="scientific">[Bacillus] enclensis</name>
    <dbReference type="NCBI Taxonomy" id="1402860"/>
    <lineage>
        <taxon>Bacteria</taxon>
        <taxon>Bacillati</taxon>
        <taxon>Bacillota</taxon>
        <taxon>Bacilli</taxon>
        <taxon>Bacillales</taxon>
        <taxon>Bacillaceae</taxon>
        <taxon>Rossellomorea</taxon>
    </lineage>
</organism>
<dbReference type="RefSeq" id="WP_058299706.1">
    <property type="nucleotide sequence ID" value="NZ_FMAU01000006.1"/>
</dbReference>
<sequence length="134" mass="15653">MNRYHPFYHGVQSPYQQHRMRMNYPQYPAHPYRNNFPPVETKTFMASADKTLTLMDSAHFVLTKIKTDTSFAHKLMDLAQQSNTAEVLKLIRQTGVKVVPVVSFNPDGIHMVFDEKLGEIDCCHLIVEVRWREM</sequence>
<dbReference type="Proteomes" id="UP000181997">
    <property type="component" value="Unassembled WGS sequence"/>
</dbReference>
<name>A0A0V8HAF8_9BACI</name>
<protein>
    <submittedName>
        <fullName evidence="1">Uncharacterized protein</fullName>
    </submittedName>
</protein>
<dbReference type="OrthoDB" id="2615349at2"/>
<dbReference type="Pfam" id="PF26344">
    <property type="entry name" value="YuzC"/>
    <property type="match status" value="1"/>
</dbReference>
<gene>
    <name evidence="1" type="ORF">GA0061094_3832</name>
</gene>
<dbReference type="AlphaFoldDB" id="A0A0V8HAF8"/>
<evidence type="ECO:0000313" key="1">
    <source>
        <dbReference type="EMBL" id="SCC30348.1"/>
    </source>
</evidence>
<proteinExistence type="predicted"/>
<reference evidence="2" key="1">
    <citation type="submission" date="2016-08" db="EMBL/GenBank/DDBJ databases">
        <authorList>
            <person name="Varghese N."/>
            <person name="Submissions Spin"/>
        </authorList>
    </citation>
    <scope>NUCLEOTIDE SEQUENCE [LARGE SCALE GENOMIC DNA]</scope>
    <source>
        <strain evidence="2">SGD-1123</strain>
    </source>
</reference>
<dbReference type="EMBL" id="FMAU01000006">
    <property type="protein sequence ID" value="SCC30348.1"/>
    <property type="molecule type" value="Genomic_DNA"/>
</dbReference>
<keyword evidence="2" id="KW-1185">Reference proteome</keyword>
<accession>A0A0V8HAF8</accession>
<evidence type="ECO:0000313" key="2">
    <source>
        <dbReference type="Proteomes" id="UP000181997"/>
    </source>
</evidence>